<evidence type="ECO:0008006" key="4">
    <source>
        <dbReference type="Google" id="ProtNLM"/>
    </source>
</evidence>
<evidence type="ECO:0000313" key="3">
    <source>
        <dbReference type="Proteomes" id="UP000030752"/>
    </source>
</evidence>
<feature type="compositionally biased region" description="Polar residues" evidence="1">
    <location>
        <begin position="66"/>
        <end position="82"/>
    </location>
</feature>
<sequence length="633" mass="70277">MSLADSPGFVFQPDHLNFAPADDCNLFDEVFDHKLYEVDDHKLREDDAEYFETVPYSNPYPRLPSLSGSTSQETSTDQSPQQPWRKGLWCLNQDTLKVDKTRKPAQDTITAAELLNNQSFLIRSPPSPSVSPTMNPTKRFVTSPNAAKYQYKAMDPPPSRENTLSPSPMYSQLPLQAKMEQVETWQQDFKNFNIQTSQRRSQEKPLHELYHNHGTQISDINNAIVAKNAESQLPLLSNNASQEFLYNEDGGVAVDPSLIHKNRNSLAIQTRLDHCFQPAVLSQQACHQTLHPTWTTESLHSSNDSHPSSYDTMPASMSSAFSSNGLQPVQSGQGQVWWSPDMTTTTPGWVNTYHEPFSTIAAPTPKRAATQSYVENIDRRSEGLGINYPDSNTASLHDHNTFYPSIESANFYSPSRSQGLPAGIPPVPPLPFPTSNHILNKTSPFTTPYTSRRSPSRPPSPCISPLSMTPRSTRRQNRSPSHHSNHRRRKSMHKPGPIKSINNNQLPIEDPYPSTPIAYSSSHYQHHNTTTRARSRSHSKPPPPTRTPRTPKTPTTAGIGGSGGGSFNLDFVNFTARDSAKLLGDVAPSGSSKTRARREAEAREKRKRLGEAALRAVTSAGGDVEALKRAILT</sequence>
<dbReference type="VEuPathDB" id="FungiDB:HMPREF1541_08238"/>
<feature type="compositionally biased region" description="Basic residues" evidence="1">
    <location>
        <begin position="472"/>
        <end position="493"/>
    </location>
</feature>
<feature type="compositionally biased region" description="Pro residues" evidence="1">
    <location>
        <begin position="423"/>
        <end position="432"/>
    </location>
</feature>
<feature type="region of interest" description="Disordered" evidence="1">
    <location>
        <begin position="585"/>
        <end position="607"/>
    </location>
</feature>
<accession>W2RL88</accession>
<dbReference type="HOGENOM" id="CLU_462313_0_0_1"/>
<dbReference type="STRING" id="1220924.W2RL88"/>
<dbReference type="Proteomes" id="UP000030752">
    <property type="component" value="Unassembled WGS sequence"/>
</dbReference>
<evidence type="ECO:0000313" key="2">
    <source>
        <dbReference type="EMBL" id="ETN37247.1"/>
    </source>
</evidence>
<keyword evidence="3" id="KW-1185">Reference proteome</keyword>
<name>W2RL88_CYPE1</name>
<protein>
    <recommendedName>
        <fullName evidence="4">Developmental regulatory protein wetA</fullName>
    </recommendedName>
</protein>
<reference evidence="2 3" key="1">
    <citation type="submission" date="2013-03" db="EMBL/GenBank/DDBJ databases">
        <title>The Genome Sequence of Phialophora europaea CBS 101466.</title>
        <authorList>
            <consortium name="The Broad Institute Genomics Platform"/>
            <person name="Cuomo C."/>
            <person name="de Hoog S."/>
            <person name="Gorbushina A."/>
            <person name="Walker B."/>
            <person name="Young S.K."/>
            <person name="Zeng Q."/>
            <person name="Gargeya S."/>
            <person name="Fitzgerald M."/>
            <person name="Haas B."/>
            <person name="Abouelleil A."/>
            <person name="Allen A.W."/>
            <person name="Alvarado L."/>
            <person name="Arachchi H.M."/>
            <person name="Berlin A.M."/>
            <person name="Chapman S.B."/>
            <person name="Gainer-Dewar J."/>
            <person name="Goldberg J."/>
            <person name="Griggs A."/>
            <person name="Gujja S."/>
            <person name="Hansen M."/>
            <person name="Howarth C."/>
            <person name="Imamovic A."/>
            <person name="Ireland A."/>
            <person name="Larimer J."/>
            <person name="McCowan C."/>
            <person name="Murphy C."/>
            <person name="Pearson M."/>
            <person name="Poon T.W."/>
            <person name="Priest M."/>
            <person name="Roberts A."/>
            <person name="Saif S."/>
            <person name="Shea T."/>
            <person name="Sisk P."/>
            <person name="Sykes S."/>
            <person name="Wortman J."/>
            <person name="Nusbaum C."/>
            <person name="Birren B."/>
        </authorList>
    </citation>
    <scope>NUCLEOTIDE SEQUENCE [LARGE SCALE GENOMIC DNA]</scope>
    <source>
        <strain evidence="2 3">CBS 101466</strain>
    </source>
</reference>
<feature type="region of interest" description="Disordered" evidence="1">
    <location>
        <begin position="54"/>
        <end position="85"/>
    </location>
</feature>
<dbReference type="GeneID" id="19975577"/>
<feature type="region of interest" description="Disordered" evidence="1">
    <location>
        <begin position="413"/>
        <end position="565"/>
    </location>
</feature>
<dbReference type="eggNOG" id="ENOG502S8IT">
    <property type="taxonomic scope" value="Eukaryota"/>
</dbReference>
<dbReference type="InParanoid" id="W2RL88"/>
<gene>
    <name evidence="2" type="ORF">HMPREF1541_08238</name>
</gene>
<dbReference type="AlphaFoldDB" id="W2RL88"/>
<dbReference type="OrthoDB" id="2575228at2759"/>
<dbReference type="RefSeq" id="XP_008720779.1">
    <property type="nucleotide sequence ID" value="XM_008722557.1"/>
</dbReference>
<dbReference type="EMBL" id="KB822724">
    <property type="protein sequence ID" value="ETN37247.1"/>
    <property type="molecule type" value="Genomic_DNA"/>
</dbReference>
<feature type="compositionally biased region" description="Low complexity" evidence="1">
    <location>
        <begin position="442"/>
        <end position="453"/>
    </location>
</feature>
<feature type="compositionally biased region" description="Polar residues" evidence="1">
    <location>
        <begin position="517"/>
        <end position="532"/>
    </location>
</feature>
<organism evidence="2 3">
    <name type="scientific">Cyphellophora europaea (strain CBS 101466)</name>
    <name type="common">Phialophora europaea</name>
    <dbReference type="NCBI Taxonomy" id="1220924"/>
    <lineage>
        <taxon>Eukaryota</taxon>
        <taxon>Fungi</taxon>
        <taxon>Dikarya</taxon>
        <taxon>Ascomycota</taxon>
        <taxon>Pezizomycotina</taxon>
        <taxon>Eurotiomycetes</taxon>
        <taxon>Chaetothyriomycetidae</taxon>
        <taxon>Chaetothyriales</taxon>
        <taxon>Cyphellophoraceae</taxon>
        <taxon>Cyphellophora</taxon>
    </lineage>
</organism>
<evidence type="ECO:0000256" key="1">
    <source>
        <dbReference type="SAM" id="MobiDB-lite"/>
    </source>
</evidence>
<proteinExistence type="predicted"/>
<feature type="compositionally biased region" description="Low complexity" evidence="1">
    <location>
        <begin position="547"/>
        <end position="556"/>
    </location>
</feature>